<dbReference type="Gene3D" id="3.40.50.300">
    <property type="entry name" value="P-loop containing nucleotide triphosphate hydrolases"/>
    <property type="match status" value="1"/>
</dbReference>
<dbReference type="PROSITE" id="PS00211">
    <property type="entry name" value="ABC_TRANSPORTER_1"/>
    <property type="match status" value="1"/>
</dbReference>
<evidence type="ECO:0000259" key="5">
    <source>
        <dbReference type="PROSITE" id="PS50893"/>
    </source>
</evidence>
<accession>A0A2D2PZJ0</accession>
<feature type="domain" description="ABC transporter" evidence="5">
    <location>
        <begin position="7"/>
        <end position="241"/>
    </location>
</feature>
<protein>
    <submittedName>
        <fullName evidence="6">Manganese transporter</fullName>
    </submittedName>
</protein>
<evidence type="ECO:0000313" key="6">
    <source>
        <dbReference type="EMBL" id="ATS17669.1"/>
    </source>
</evidence>
<reference evidence="6 7" key="1">
    <citation type="submission" date="2016-11" db="EMBL/GenBank/DDBJ databases">
        <title>Complete genome sequence of thermophilic cyanobacteria strain Synechococcus sp. PCC6715.</title>
        <authorList>
            <person name="Tang J."/>
            <person name="Daroch M."/>
            <person name="Liang Y."/>
            <person name="Jiang D."/>
            <person name="Shah M."/>
        </authorList>
    </citation>
    <scope>NUCLEOTIDE SEQUENCE [LARGE SCALE GENOMIC DNA]</scope>
    <source>
        <strain evidence="6 7">PCC 6715</strain>
    </source>
</reference>
<sequence length="248" mass="27644">MIPQPAIDLQNVTVAYHRTIALYGATLQLSAGTICGVVGMNGAGKSTLFKAIMGFVQPVRGQVHIHGLPLRQVQRRSLVAYVPQSEDVDWQFPLRVWDVVMMGRYGKMNWLRQPRAADRQRVRQSLEQVELWPLRHRQIGELSGGQKKRMFLARAFAQEAAVLLLDEPFAGVDIKTEKLIIDLLLAERQAGRTILISTHDLASITTFCDQVILVNRSILAYGTTAEVFTPENLARAFEGSAQIPREGG</sequence>
<dbReference type="InterPro" id="IPR050153">
    <property type="entry name" value="Metal_Ion_Import_ABC"/>
</dbReference>
<keyword evidence="4" id="KW-0067">ATP-binding</keyword>
<dbReference type="FunFam" id="3.40.50.300:FF:000134">
    <property type="entry name" value="Iron-enterobactin ABC transporter ATP-binding protein"/>
    <property type="match status" value="1"/>
</dbReference>
<dbReference type="Pfam" id="PF00005">
    <property type="entry name" value="ABC_tran"/>
    <property type="match status" value="1"/>
</dbReference>
<dbReference type="KEGG" id="slw:BRW62_01695"/>
<dbReference type="Proteomes" id="UP000231057">
    <property type="component" value="Chromosome"/>
</dbReference>
<dbReference type="InterPro" id="IPR003593">
    <property type="entry name" value="AAA+_ATPase"/>
</dbReference>
<comment type="similarity">
    <text evidence="1">Belongs to the ABC transporter superfamily.</text>
</comment>
<dbReference type="PANTHER" id="PTHR42734:SF5">
    <property type="entry name" value="IRON TRANSPORT SYSTEM ATP-BINDING PROTEIN HI_0361-RELATED"/>
    <property type="match status" value="1"/>
</dbReference>
<gene>
    <name evidence="6" type="ORF">BRW62_01695</name>
</gene>
<keyword evidence="2" id="KW-0813">Transport</keyword>
<name>A0A2D2PZJ0_PARLV</name>
<dbReference type="SUPFAM" id="SSF52540">
    <property type="entry name" value="P-loop containing nucleoside triphosphate hydrolases"/>
    <property type="match status" value="1"/>
</dbReference>
<dbReference type="AlphaFoldDB" id="A0A2D2PZJ0"/>
<evidence type="ECO:0000256" key="1">
    <source>
        <dbReference type="ARBA" id="ARBA00005417"/>
    </source>
</evidence>
<evidence type="ECO:0000256" key="3">
    <source>
        <dbReference type="ARBA" id="ARBA00022741"/>
    </source>
</evidence>
<reference evidence="7" key="2">
    <citation type="journal article" date="2022" name="Front. Microbiol.">
        <title>Comparative Genomic Analysis Revealed Distinct Molecular Components and Organization of CO2-Concentrating Mechanism in Thermophilic Cyanobacteria.</title>
        <authorList>
            <person name="Tang J."/>
            <person name="Zhou H."/>
            <person name="Yao D."/>
            <person name="Riaz S."/>
            <person name="You D."/>
            <person name="Klepacz-Smolka A."/>
            <person name="Daroch M."/>
        </authorList>
    </citation>
    <scope>NUCLEOTIDE SEQUENCE [LARGE SCALE GENOMIC DNA]</scope>
    <source>
        <strain evidence="7">PCC 6715</strain>
    </source>
</reference>
<proteinExistence type="inferred from homology"/>
<evidence type="ECO:0000313" key="7">
    <source>
        <dbReference type="Proteomes" id="UP000231057"/>
    </source>
</evidence>
<dbReference type="OrthoDB" id="9806726at2"/>
<keyword evidence="7" id="KW-1185">Reference proteome</keyword>
<dbReference type="InterPro" id="IPR003439">
    <property type="entry name" value="ABC_transporter-like_ATP-bd"/>
</dbReference>
<dbReference type="PANTHER" id="PTHR42734">
    <property type="entry name" value="METAL TRANSPORT SYSTEM ATP-BINDING PROTEIN TM_0124-RELATED"/>
    <property type="match status" value="1"/>
</dbReference>
<dbReference type="RefSeq" id="WP_099797934.1">
    <property type="nucleotide sequence ID" value="NZ_CP018092.1"/>
</dbReference>
<dbReference type="EMBL" id="CP018092">
    <property type="protein sequence ID" value="ATS17669.1"/>
    <property type="molecule type" value="Genomic_DNA"/>
</dbReference>
<dbReference type="SMART" id="SM00382">
    <property type="entry name" value="AAA"/>
    <property type="match status" value="1"/>
</dbReference>
<dbReference type="InterPro" id="IPR017871">
    <property type="entry name" value="ABC_transporter-like_CS"/>
</dbReference>
<dbReference type="PROSITE" id="PS50893">
    <property type="entry name" value="ABC_TRANSPORTER_2"/>
    <property type="match status" value="1"/>
</dbReference>
<dbReference type="GO" id="GO:0005524">
    <property type="term" value="F:ATP binding"/>
    <property type="evidence" value="ECO:0007669"/>
    <property type="project" value="UniProtKB-KW"/>
</dbReference>
<evidence type="ECO:0000256" key="2">
    <source>
        <dbReference type="ARBA" id="ARBA00022448"/>
    </source>
</evidence>
<evidence type="ECO:0000256" key="4">
    <source>
        <dbReference type="ARBA" id="ARBA00022840"/>
    </source>
</evidence>
<organism evidence="6 7">
    <name type="scientific">Parathermosynechococcus lividus PCC 6715</name>
    <dbReference type="NCBI Taxonomy" id="1917166"/>
    <lineage>
        <taxon>Bacteria</taxon>
        <taxon>Bacillati</taxon>
        <taxon>Cyanobacteriota</taxon>
        <taxon>Cyanophyceae</taxon>
        <taxon>Acaryochloridales</taxon>
        <taxon>Thermosynechococcaceae</taxon>
        <taxon>Parathermosynechococcus</taxon>
    </lineage>
</organism>
<dbReference type="CDD" id="cd03235">
    <property type="entry name" value="ABC_Metallic_Cations"/>
    <property type="match status" value="1"/>
</dbReference>
<keyword evidence="3" id="KW-0547">Nucleotide-binding</keyword>
<dbReference type="InterPro" id="IPR027417">
    <property type="entry name" value="P-loop_NTPase"/>
</dbReference>
<dbReference type="GO" id="GO:0016887">
    <property type="term" value="F:ATP hydrolysis activity"/>
    <property type="evidence" value="ECO:0007669"/>
    <property type="project" value="InterPro"/>
</dbReference>